<dbReference type="RefSeq" id="WP_256310090.1">
    <property type="nucleotide sequence ID" value="NZ_JANGAC010000001.1"/>
</dbReference>
<evidence type="ECO:0000313" key="1">
    <source>
        <dbReference type="EMBL" id="MCQ4921570.1"/>
    </source>
</evidence>
<gene>
    <name evidence="1" type="ORF">NE686_00610</name>
</gene>
<accession>A0ABT1S5D7</accession>
<name>A0ABT1S5D7_9FIRM</name>
<comment type="caution">
    <text evidence="1">The sequence shown here is derived from an EMBL/GenBank/DDBJ whole genome shotgun (WGS) entry which is preliminary data.</text>
</comment>
<sequence length="47" mass="5645">MLYNLLNNLINAGKYEKEDMTNKLDVFFTFDRISAEQYQELLEKVNK</sequence>
<dbReference type="EMBL" id="JANGAC010000001">
    <property type="protein sequence ID" value="MCQ4921570.1"/>
    <property type="molecule type" value="Genomic_DNA"/>
</dbReference>
<keyword evidence="2" id="KW-1185">Reference proteome</keyword>
<proteinExistence type="predicted"/>
<protein>
    <submittedName>
        <fullName evidence="1">Uncharacterized protein</fullName>
    </submittedName>
</protein>
<reference evidence="1 2" key="1">
    <citation type="submission" date="2022-06" db="EMBL/GenBank/DDBJ databases">
        <title>Isolation of gut microbiota from human fecal samples.</title>
        <authorList>
            <person name="Pamer E.G."/>
            <person name="Barat B."/>
            <person name="Waligurski E."/>
            <person name="Medina S."/>
            <person name="Paddock L."/>
            <person name="Mostad J."/>
        </authorList>
    </citation>
    <scope>NUCLEOTIDE SEQUENCE [LARGE SCALE GENOMIC DNA]</scope>
    <source>
        <strain evidence="1 2">DFI.7.95</strain>
    </source>
</reference>
<dbReference type="Proteomes" id="UP001524478">
    <property type="component" value="Unassembled WGS sequence"/>
</dbReference>
<organism evidence="1 2">
    <name type="scientific">Tissierella carlieri</name>
    <dbReference type="NCBI Taxonomy" id="689904"/>
    <lineage>
        <taxon>Bacteria</taxon>
        <taxon>Bacillati</taxon>
        <taxon>Bacillota</taxon>
        <taxon>Tissierellia</taxon>
        <taxon>Tissierellales</taxon>
        <taxon>Tissierellaceae</taxon>
        <taxon>Tissierella</taxon>
    </lineage>
</organism>
<evidence type="ECO:0000313" key="2">
    <source>
        <dbReference type="Proteomes" id="UP001524478"/>
    </source>
</evidence>